<dbReference type="EMBL" id="LT629688">
    <property type="protein sequence ID" value="SDE14294.1"/>
    <property type="molecule type" value="Genomic_DNA"/>
</dbReference>
<keyword evidence="2" id="KW-1185">Reference proteome</keyword>
<dbReference type="OrthoDB" id="954305at2"/>
<sequence>MADLDDVRRLARELPGVSETTSYGQVAWAVAGKAFVWERPFSGADRRRFGDRPVPAGTILAARVADLDAKDAALTADPDVLLTIEHLHGYPIVLARLDEIDPVRLEELVGDAWLACAPAALVRDQAARPGPGPDPDDR</sequence>
<proteinExistence type="predicted"/>
<accession>A0A1G7AH78</accession>
<gene>
    <name evidence="1" type="ORF">SAMN04489747_2620</name>
</gene>
<name>A0A1G7AH78_9ACTN</name>
<dbReference type="AlphaFoldDB" id="A0A1G7AH78"/>
<reference evidence="1 2" key="1">
    <citation type="submission" date="2016-10" db="EMBL/GenBank/DDBJ databases">
        <authorList>
            <person name="de Groot N.N."/>
        </authorList>
    </citation>
    <scope>NUCLEOTIDE SEQUENCE [LARGE SCALE GENOMIC DNA]</scope>
    <source>
        <strain evidence="1 2">MON 2.2</strain>
    </source>
</reference>
<dbReference type="RefSeq" id="WP_090594170.1">
    <property type="nucleotide sequence ID" value="NZ_LT629688.1"/>
</dbReference>
<dbReference type="Proteomes" id="UP000198546">
    <property type="component" value="Chromosome i"/>
</dbReference>
<protein>
    <recommendedName>
        <fullName evidence="3">YjbR protein</fullName>
    </recommendedName>
</protein>
<dbReference type="STRING" id="675864.SAMN04489747_2620"/>
<evidence type="ECO:0000313" key="2">
    <source>
        <dbReference type="Proteomes" id="UP000198546"/>
    </source>
</evidence>
<evidence type="ECO:0000313" key="1">
    <source>
        <dbReference type="EMBL" id="SDE14294.1"/>
    </source>
</evidence>
<dbReference type="InterPro" id="IPR058532">
    <property type="entry name" value="YjbR/MT2646/Rv2570-like"/>
</dbReference>
<dbReference type="Pfam" id="PF04237">
    <property type="entry name" value="YjbR"/>
    <property type="match status" value="1"/>
</dbReference>
<evidence type="ECO:0008006" key="3">
    <source>
        <dbReference type="Google" id="ProtNLM"/>
    </source>
</evidence>
<organism evidence="1 2">
    <name type="scientific">Auraticoccus monumenti</name>
    <dbReference type="NCBI Taxonomy" id="675864"/>
    <lineage>
        <taxon>Bacteria</taxon>
        <taxon>Bacillati</taxon>
        <taxon>Actinomycetota</taxon>
        <taxon>Actinomycetes</taxon>
        <taxon>Propionibacteriales</taxon>
        <taxon>Propionibacteriaceae</taxon>
        <taxon>Auraticoccus</taxon>
    </lineage>
</organism>